<protein>
    <recommendedName>
        <fullName evidence="3">CxC1-like cysteine cluster associated with KDZ transposases domain-containing protein</fullName>
    </recommendedName>
</protein>
<organism evidence="1 2">
    <name type="scientific">Puccinia coronata f. sp. avenae</name>
    <dbReference type="NCBI Taxonomy" id="200324"/>
    <lineage>
        <taxon>Eukaryota</taxon>
        <taxon>Fungi</taxon>
        <taxon>Dikarya</taxon>
        <taxon>Basidiomycota</taxon>
        <taxon>Pucciniomycotina</taxon>
        <taxon>Pucciniomycetes</taxon>
        <taxon>Pucciniales</taxon>
        <taxon>Pucciniaceae</taxon>
        <taxon>Puccinia</taxon>
    </lineage>
</organism>
<dbReference type="Proteomes" id="UP000235392">
    <property type="component" value="Unassembled WGS sequence"/>
</dbReference>
<comment type="caution">
    <text evidence="1">The sequence shown here is derived from an EMBL/GenBank/DDBJ whole genome shotgun (WGS) entry which is preliminary data.</text>
</comment>
<gene>
    <name evidence="1" type="ORF">PCASD_22338</name>
</gene>
<proteinExistence type="predicted"/>
<evidence type="ECO:0008006" key="3">
    <source>
        <dbReference type="Google" id="ProtNLM"/>
    </source>
</evidence>
<dbReference type="AlphaFoldDB" id="A0A2N5U8F1"/>
<dbReference type="EMBL" id="PGCI01000207">
    <property type="protein sequence ID" value="PLW34019.1"/>
    <property type="molecule type" value="Genomic_DNA"/>
</dbReference>
<sequence>MARNSKRQRTRRNPTMITHFLCNTATSRRTRTPRAQNQNRTEELAERAAFLKEVAIAQELGLVDANFAQQIAKPPSKQDSYPKPPIGSYGYTEHLELDEETEALPCAAHAAYHCARRYAEDRERLSQKWALLEEPATACYLLCQKLTKNWTFHPEGYDLLLDHACTCDTTLIYYRNMDLMDVLGK</sequence>
<name>A0A2N5U8F1_9BASI</name>
<dbReference type="PANTHER" id="PTHR33096:SF1">
    <property type="entry name" value="CXC1-LIKE CYSTEINE CLUSTER ASSOCIATED WITH KDZ TRANSPOSASES DOMAIN-CONTAINING PROTEIN"/>
    <property type="match status" value="1"/>
</dbReference>
<dbReference type="PANTHER" id="PTHR33096">
    <property type="entry name" value="CXC2 DOMAIN-CONTAINING PROTEIN"/>
    <property type="match status" value="1"/>
</dbReference>
<evidence type="ECO:0000313" key="1">
    <source>
        <dbReference type="EMBL" id="PLW34019.1"/>
    </source>
</evidence>
<evidence type="ECO:0000313" key="2">
    <source>
        <dbReference type="Proteomes" id="UP000235392"/>
    </source>
</evidence>
<accession>A0A2N5U8F1</accession>
<reference evidence="1 2" key="1">
    <citation type="submission" date="2017-11" db="EMBL/GenBank/DDBJ databases">
        <title>De novo assembly and phasing of dikaryotic genomes from two isolates of Puccinia coronata f. sp. avenae, the causal agent of oat crown rust.</title>
        <authorList>
            <person name="Miller M.E."/>
            <person name="Zhang Y."/>
            <person name="Omidvar V."/>
            <person name="Sperschneider J."/>
            <person name="Schwessinger B."/>
            <person name="Raley C."/>
            <person name="Palmer J.M."/>
            <person name="Garnica D."/>
            <person name="Upadhyaya N."/>
            <person name="Rathjen J."/>
            <person name="Taylor J.M."/>
            <person name="Park R.F."/>
            <person name="Dodds P.N."/>
            <person name="Hirsch C.D."/>
            <person name="Kianian S.F."/>
            <person name="Figueroa M."/>
        </authorList>
    </citation>
    <scope>NUCLEOTIDE SEQUENCE [LARGE SCALE GENOMIC DNA]</scope>
    <source>
        <strain evidence="1">12SD80</strain>
    </source>
</reference>